<name>A0A3S5HJS7_NEZVI</name>
<reference evidence="3" key="1">
    <citation type="journal article" date="2018" name="Sci. Rep.">
        <title>Nezara viridula (Hemiptera: Pentatomidae) transcriptomic analysis and neuropeptidomics.</title>
        <authorList>
            <person name="Lavore A."/>
            <person name="Perez-Gianmarco L."/>
            <person name="Esponda-Behrens N."/>
            <person name="Palacio V."/>
            <person name="Catalano M.I."/>
            <person name="Rivera-Pomar R."/>
            <person name="Ons S."/>
        </authorList>
    </citation>
    <scope>NUCLEOTIDE SEQUENCE</scope>
</reference>
<organism evidence="3">
    <name type="scientific">Nezara viridula</name>
    <name type="common">Southern green stink bug</name>
    <name type="synonym">Cimex viridulus</name>
    <dbReference type="NCBI Taxonomy" id="85310"/>
    <lineage>
        <taxon>Eukaryota</taxon>
        <taxon>Metazoa</taxon>
        <taxon>Ecdysozoa</taxon>
        <taxon>Arthropoda</taxon>
        <taxon>Hexapoda</taxon>
        <taxon>Insecta</taxon>
        <taxon>Pterygota</taxon>
        <taxon>Neoptera</taxon>
        <taxon>Paraneoptera</taxon>
        <taxon>Hemiptera</taxon>
        <taxon>Heteroptera</taxon>
        <taxon>Panheteroptera</taxon>
        <taxon>Pentatomomorpha</taxon>
        <taxon>Pentatomoidea</taxon>
        <taxon>Pentatomidae</taxon>
        <taxon>Pentatominae</taxon>
        <taxon>Nezara</taxon>
    </lineage>
</organism>
<feature type="region of interest" description="Disordered" evidence="1">
    <location>
        <begin position="240"/>
        <end position="279"/>
    </location>
</feature>
<dbReference type="OrthoDB" id="6614253at2759"/>
<dbReference type="EMBL" id="MH311653">
    <property type="protein sequence ID" value="AZK31363.1"/>
    <property type="molecule type" value="mRNA"/>
</dbReference>
<keyword evidence="2" id="KW-0732">Signal</keyword>
<feature type="compositionally biased region" description="Basic and acidic residues" evidence="1">
    <location>
        <begin position="269"/>
        <end position="279"/>
    </location>
</feature>
<protein>
    <submittedName>
        <fullName evidence="3">Neuropeptide</fullName>
    </submittedName>
</protein>
<feature type="chain" id="PRO_5018614152" evidence="2">
    <location>
        <begin position="17"/>
        <end position="279"/>
    </location>
</feature>
<proteinExistence type="evidence at transcript level"/>
<evidence type="ECO:0000313" key="3">
    <source>
        <dbReference type="EMBL" id="AZK31363.1"/>
    </source>
</evidence>
<sequence length="279" mass="30199">MSPIAFSLAIIVCVSAAQPLRNEMASEELYPGFPHESAYEEAKQMRNLDSIESAANYRELMKQLDRSTWMRGGTLDSIGGGHLVRDLDSDGGVLLRQNYDDSPEGHLDTIGGGHLLRNLDSIGGGHLVRNLDSIGGGHLVRNLDSIGGGHLVRNLDTIGGEHLVRNLDSLGGGHLLRKLDTVGGNNLLRIYDEMEGHLDTLGGGHLLRNLDTIGGGHLVRDLANLGNNRFARNAEYETSSSEVEDFSDGINPNEKSVLGEGNQNGIHGTDPRRVRRSEN</sequence>
<feature type="signal peptide" evidence="2">
    <location>
        <begin position="1"/>
        <end position="16"/>
    </location>
</feature>
<evidence type="ECO:0000256" key="1">
    <source>
        <dbReference type="SAM" id="MobiDB-lite"/>
    </source>
</evidence>
<keyword evidence="3" id="KW-0527">Neuropeptide</keyword>
<dbReference type="AlphaFoldDB" id="A0A3S5HJS7"/>
<accession>A0A3S5HJS7</accession>
<dbReference type="GO" id="GO:0007218">
    <property type="term" value="P:neuropeptide signaling pathway"/>
    <property type="evidence" value="ECO:0007669"/>
    <property type="project" value="UniProtKB-KW"/>
</dbReference>
<evidence type="ECO:0000256" key="2">
    <source>
        <dbReference type="SAM" id="SignalP"/>
    </source>
</evidence>